<dbReference type="RefSeq" id="WP_136850399.1">
    <property type="nucleotide sequence ID" value="NZ_SWCI01000001.1"/>
</dbReference>
<comment type="caution">
    <text evidence="3">The sequence shown here is derived from an EMBL/GenBank/DDBJ whole genome shotgun (WGS) entry which is preliminary data.</text>
</comment>
<dbReference type="GO" id="GO:0008894">
    <property type="term" value="F:guanosine-5'-triphosphate,3'-diphosphate diphosphatase activity"/>
    <property type="evidence" value="ECO:0007669"/>
    <property type="project" value="TreeGrafter"/>
</dbReference>
<dbReference type="PANTHER" id="PTHR30005:SF0">
    <property type="entry name" value="RETROGRADE REGULATION PROTEIN 2"/>
    <property type="match status" value="1"/>
</dbReference>
<proteinExistence type="predicted"/>
<dbReference type="InterPro" id="IPR050273">
    <property type="entry name" value="GppA/Ppx_hydrolase"/>
</dbReference>
<protein>
    <submittedName>
        <fullName evidence="3">Ppx/GppA family phosphatase</fullName>
    </submittedName>
</protein>
<evidence type="ECO:0000256" key="1">
    <source>
        <dbReference type="SAM" id="Phobius"/>
    </source>
</evidence>
<dbReference type="Gene3D" id="3.30.420.40">
    <property type="match status" value="1"/>
</dbReference>
<keyword evidence="1" id="KW-0472">Membrane</keyword>
<evidence type="ECO:0000313" key="4">
    <source>
        <dbReference type="Proteomes" id="UP000305674"/>
    </source>
</evidence>
<dbReference type="InterPro" id="IPR003695">
    <property type="entry name" value="Ppx_GppA_N"/>
</dbReference>
<keyword evidence="1" id="KW-0812">Transmembrane</keyword>
<dbReference type="AlphaFoldDB" id="A0A4U1BIH4"/>
<accession>A0A4U1BIH4</accession>
<gene>
    <name evidence="3" type="ORF">FCL40_00835</name>
</gene>
<evidence type="ECO:0000313" key="3">
    <source>
        <dbReference type="EMBL" id="TKB51133.1"/>
    </source>
</evidence>
<name>A0A4U1BIH4_9GAMM</name>
<feature type="domain" description="Ppx/GppA phosphatase N-terminal" evidence="2">
    <location>
        <begin position="34"/>
        <end position="300"/>
    </location>
</feature>
<dbReference type="Proteomes" id="UP000305674">
    <property type="component" value="Unassembled WGS sequence"/>
</dbReference>
<dbReference type="PANTHER" id="PTHR30005">
    <property type="entry name" value="EXOPOLYPHOSPHATASE"/>
    <property type="match status" value="1"/>
</dbReference>
<dbReference type="SUPFAM" id="SSF53067">
    <property type="entry name" value="Actin-like ATPase domain"/>
    <property type="match status" value="2"/>
</dbReference>
<organism evidence="3 4">
    <name type="scientific">Ferrimonas sediminicola</name>
    <dbReference type="NCBI Taxonomy" id="2569538"/>
    <lineage>
        <taxon>Bacteria</taxon>
        <taxon>Pseudomonadati</taxon>
        <taxon>Pseudomonadota</taxon>
        <taxon>Gammaproteobacteria</taxon>
        <taxon>Alteromonadales</taxon>
        <taxon>Ferrimonadaceae</taxon>
        <taxon>Ferrimonas</taxon>
    </lineage>
</organism>
<reference evidence="3 4" key="1">
    <citation type="submission" date="2019-04" db="EMBL/GenBank/DDBJ databases">
        <authorList>
            <person name="Hwang J.C."/>
        </authorList>
    </citation>
    <scope>NUCLEOTIDE SEQUENCE [LARGE SCALE GENOMIC DNA]</scope>
    <source>
        <strain evidence="3 4">IMCC35001</strain>
    </source>
</reference>
<dbReference type="CDD" id="cd24053">
    <property type="entry name" value="ASKHA_NBD_EcPPX-GppA-like"/>
    <property type="match status" value="1"/>
</dbReference>
<dbReference type="InterPro" id="IPR043129">
    <property type="entry name" value="ATPase_NBD"/>
</dbReference>
<dbReference type="Pfam" id="PF02541">
    <property type="entry name" value="Ppx-GppA"/>
    <property type="match status" value="1"/>
</dbReference>
<keyword evidence="1" id="KW-1133">Transmembrane helix</keyword>
<dbReference type="OrthoDB" id="9793035at2"/>
<sequence length="308" mass="32633">MTSVNTHNGGLLAAVTLGSNSFNLLLAEPVPAALPHIVAKHKRKVRLAEGMDRQGLSPEAEARGLACLAWFGEILAQSRPARVAVLATAALRGAANGAEFCRRAEPLLGYPIEVISGEREAELIYTGMRASTQVTGEALVIDIGGASTELVVGDEEHVHYKHSFDLGCVLYTQGYFSGEINEAAFEAADAAVRARLAGELPRLSALSWQHCLGVSGTVRALFELAEAQGAPRKALTPGYLRRVRQSLCQDGAALLQQLDEERRIPFAAGVAILLTLFELLAIPALGLAGGALREGVLHQLQNAEEAGT</sequence>
<keyword evidence="4" id="KW-1185">Reference proteome</keyword>
<evidence type="ECO:0000259" key="2">
    <source>
        <dbReference type="Pfam" id="PF02541"/>
    </source>
</evidence>
<dbReference type="Gene3D" id="3.30.420.150">
    <property type="entry name" value="Exopolyphosphatase. Domain 2"/>
    <property type="match status" value="1"/>
</dbReference>
<dbReference type="EMBL" id="SWCI01000001">
    <property type="protein sequence ID" value="TKB51133.1"/>
    <property type="molecule type" value="Genomic_DNA"/>
</dbReference>
<dbReference type="GO" id="GO:0015949">
    <property type="term" value="P:nucleobase-containing small molecule interconversion"/>
    <property type="evidence" value="ECO:0007669"/>
    <property type="project" value="TreeGrafter"/>
</dbReference>
<feature type="transmembrane region" description="Helical" evidence="1">
    <location>
        <begin position="266"/>
        <end position="292"/>
    </location>
</feature>